<gene>
    <name evidence="2" type="ORF">MTR67_007001</name>
</gene>
<dbReference type="InterPro" id="IPR044730">
    <property type="entry name" value="RNase_H-like_dom_plant"/>
</dbReference>
<dbReference type="Pfam" id="PF13456">
    <property type="entry name" value="RVT_3"/>
    <property type="match status" value="1"/>
</dbReference>
<dbReference type="InterPro" id="IPR012337">
    <property type="entry name" value="RNaseH-like_sf"/>
</dbReference>
<dbReference type="Gene3D" id="3.30.420.10">
    <property type="entry name" value="Ribonuclease H-like superfamily/Ribonuclease H"/>
    <property type="match status" value="1"/>
</dbReference>
<dbReference type="PANTHER" id="PTHR47723:SF19">
    <property type="entry name" value="POLYNUCLEOTIDYL TRANSFERASE, RIBONUCLEASE H-LIKE SUPERFAMILY PROTEIN"/>
    <property type="match status" value="1"/>
</dbReference>
<dbReference type="InterPro" id="IPR036397">
    <property type="entry name" value="RNaseH_sf"/>
</dbReference>
<dbReference type="InterPro" id="IPR053151">
    <property type="entry name" value="RNase_H-like"/>
</dbReference>
<reference evidence="2" key="1">
    <citation type="submission" date="2023-08" db="EMBL/GenBank/DDBJ databases">
        <title>A de novo genome assembly of Solanum verrucosum Schlechtendal, a Mexican diploid species geographically isolated from the other diploid A-genome species in potato relatives.</title>
        <authorList>
            <person name="Hosaka K."/>
        </authorList>
    </citation>
    <scope>NUCLEOTIDE SEQUENCE</scope>
    <source>
        <tissue evidence="2">Young leaves</tissue>
    </source>
</reference>
<evidence type="ECO:0000313" key="3">
    <source>
        <dbReference type="Proteomes" id="UP001234989"/>
    </source>
</evidence>
<dbReference type="GO" id="GO:0003676">
    <property type="term" value="F:nucleic acid binding"/>
    <property type="evidence" value="ECO:0007669"/>
    <property type="project" value="InterPro"/>
</dbReference>
<dbReference type="AlphaFoldDB" id="A0AAF0Q496"/>
<evidence type="ECO:0000259" key="1">
    <source>
        <dbReference type="Pfam" id="PF13456"/>
    </source>
</evidence>
<organism evidence="2 3">
    <name type="scientific">Solanum verrucosum</name>
    <dbReference type="NCBI Taxonomy" id="315347"/>
    <lineage>
        <taxon>Eukaryota</taxon>
        <taxon>Viridiplantae</taxon>
        <taxon>Streptophyta</taxon>
        <taxon>Embryophyta</taxon>
        <taxon>Tracheophyta</taxon>
        <taxon>Spermatophyta</taxon>
        <taxon>Magnoliopsida</taxon>
        <taxon>eudicotyledons</taxon>
        <taxon>Gunneridae</taxon>
        <taxon>Pentapetalae</taxon>
        <taxon>asterids</taxon>
        <taxon>lamiids</taxon>
        <taxon>Solanales</taxon>
        <taxon>Solanaceae</taxon>
        <taxon>Solanoideae</taxon>
        <taxon>Solaneae</taxon>
        <taxon>Solanum</taxon>
    </lineage>
</organism>
<dbReference type="InterPro" id="IPR002156">
    <property type="entry name" value="RNaseH_domain"/>
</dbReference>
<feature type="domain" description="RNase H type-1" evidence="1">
    <location>
        <begin position="58"/>
        <end position="104"/>
    </location>
</feature>
<accession>A0AAF0Q496</accession>
<dbReference type="GO" id="GO:0004523">
    <property type="term" value="F:RNA-DNA hybrid ribonuclease activity"/>
    <property type="evidence" value="ECO:0007669"/>
    <property type="project" value="InterPro"/>
</dbReference>
<sequence>MEKQVLWHIRAATGKAYPNLKLDYPWVQICDIVVRLGPKTISKVALWTIPNQGSIKINTNGSYIDHNDKAGIGGIARDCNGDFVFTFTIPVQCQNHNIAEALAAQYASQWINDNNHRFWEDATFSHCYREANKVADFLAKLVITLDEPVLYHSLNQMPGG</sequence>
<dbReference type="PANTHER" id="PTHR47723">
    <property type="entry name" value="OS05G0353850 PROTEIN"/>
    <property type="match status" value="1"/>
</dbReference>
<name>A0AAF0Q496_SOLVR</name>
<protein>
    <recommendedName>
        <fullName evidence="1">RNase H type-1 domain-containing protein</fullName>
    </recommendedName>
</protein>
<dbReference type="EMBL" id="CP133613">
    <property type="protein sequence ID" value="WMV13616.1"/>
    <property type="molecule type" value="Genomic_DNA"/>
</dbReference>
<proteinExistence type="predicted"/>
<evidence type="ECO:0000313" key="2">
    <source>
        <dbReference type="EMBL" id="WMV13616.1"/>
    </source>
</evidence>
<keyword evidence="3" id="KW-1185">Reference proteome</keyword>
<dbReference type="CDD" id="cd06222">
    <property type="entry name" value="RNase_H_like"/>
    <property type="match status" value="1"/>
</dbReference>
<dbReference type="Proteomes" id="UP001234989">
    <property type="component" value="Chromosome 2"/>
</dbReference>
<dbReference type="SUPFAM" id="SSF53098">
    <property type="entry name" value="Ribonuclease H-like"/>
    <property type="match status" value="1"/>
</dbReference>